<gene>
    <name evidence="2" type="ORF">MONBRDRAFT_6794</name>
</gene>
<organism evidence="2 3">
    <name type="scientific">Monosiga brevicollis</name>
    <name type="common">Choanoflagellate</name>
    <dbReference type="NCBI Taxonomy" id="81824"/>
    <lineage>
        <taxon>Eukaryota</taxon>
        <taxon>Choanoflagellata</taxon>
        <taxon>Craspedida</taxon>
        <taxon>Salpingoecidae</taxon>
        <taxon>Monosiga</taxon>
    </lineage>
</organism>
<dbReference type="GeneID" id="5889513"/>
<dbReference type="InParanoid" id="A9UVB8"/>
<accession>A9UVB8</accession>
<reference evidence="2 3" key="1">
    <citation type="journal article" date="2008" name="Nature">
        <title>The genome of the choanoflagellate Monosiga brevicollis and the origin of metazoans.</title>
        <authorList>
            <consortium name="JGI Sequencing"/>
            <person name="King N."/>
            <person name="Westbrook M.J."/>
            <person name="Young S.L."/>
            <person name="Kuo A."/>
            <person name="Abedin M."/>
            <person name="Chapman J."/>
            <person name="Fairclough S."/>
            <person name="Hellsten U."/>
            <person name="Isogai Y."/>
            <person name="Letunic I."/>
            <person name="Marr M."/>
            <person name="Pincus D."/>
            <person name="Putnam N."/>
            <person name="Rokas A."/>
            <person name="Wright K.J."/>
            <person name="Zuzow R."/>
            <person name="Dirks W."/>
            <person name="Good M."/>
            <person name="Goodstein D."/>
            <person name="Lemons D."/>
            <person name="Li W."/>
            <person name="Lyons J.B."/>
            <person name="Morris A."/>
            <person name="Nichols S."/>
            <person name="Richter D.J."/>
            <person name="Salamov A."/>
            <person name="Bork P."/>
            <person name="Lim W.A."/>
            <person name="Manning G."/>
            <person name="Miller W.T."/>
            <person name="McGinnis W."/>
            <person name="Shapiro H."/>
            <person name="Tjian R."/>
            <person name="Grigoriev I.V."/>
            <person name="Rokhsar D."/>
        </authorList>
    </citation>
    <scope>NUCLEOTIDE SEQUENCE [LARGE SCALE GENOMIC DNA]</scope>
    <source>
        <strain evidence="3">MX1 / ATCC 50154</strain>
    </source>
</reference>
<feature type="region of interest" description="Disordered" evidence="1">
    <location>
        <begin position="1"/>
        <end position="25"/>
    </location>
</feature>
<sequence>MDNSLSLARNPEEISSDGEDEHLQQTNEEPLTGNAAAAVKVDFSDKAAVIADIETIRLSELFEQLSVAEEKPVGLLQDETAWKKRSTLWQMKYEDAQAHGILQKELSHKSQEQFCRNLMSLSEKLLASLRRSAHFENYDALLRLGKDLLTKYVAKEKFNAALVLLFAPRSTFKSPKSIKIWQTQEHMFLYDADREKTCLSSLIPVLLTSDKNLLLRIINKGVSTMMETNSLNLVARDLSRWFGLSDSSKAVRYYQATLLAYFLTSTDIGRRMSQRCNLSWLGLVNLALAHRPHSKCWVSYVHRVGPHKPPYGQ</sequence>
<evidence type="ECO:0000313" key="2">
    <source>
        <dbReference type="EMBL" id="EDQ90866.1"/>
    </source>
</evidence>
<keyword evidence="3" id="KW-1185">Reference proteome</keyword>
<evidence type="ECO:0000256" key="1">
    <source>
        <dbReference type="SAM" id="MobiDB-lite"/>
    </source>
</evidence>
<evidence type="ECO:0000313" key="3">
    <source>
        <dbReference type="Proteomes" id="UP000001357"/>
    </source>
</evidence>
<proteinExistence type="predicted"/>
<name>A9UVB8_MONBE</name>
<dbReference type="RefSeq" id="XP_001744163.1">
    <property type="nucleotide sequence ID" value="XM_001744111.1"/>
</dbReference>
<dbReference type="EMBL" id="CH991546">
    <property type="protein sequence ID" value="EDQ90866.1"/>
    <property type="molecule type" value="Genomic_DNA"/>
</dbReference>
<dbReference type="Proteomes" id="UP000001357">
    <property type="component" value="Unassembled WGS sequence"/>
</dbReference>
<dbReference type="KEGG" id="mbr:MONBRDRAFT_6794"/>
<protein>
    <submittedName>
        <fullName evidence="2">Uncharacterized protein</fullName>
    </submittedName>
</protein>
<dbReference type="AlphaFoldDB" id="A9UVB8"/>